<evidence type="ECO:0000313" key="4">
    <source>
        <dbReference type="EMBL" id="JAG92973.1"/>
    </source>
</evidence>
<feature type="domain" description="U-box" evidence="3">
    <location>
        <begin position="21"/>
        <end position="297"/>
    </location>
</feature>
<protein>
    <recommendedName>
        <fullName evidence="3">U-box domain-containing protein</fullName>
    </recommendedName>
</protein>
<evidence type="ECO:0000256" key="1">
    <source>
        <dbReference type="ARBA" id="ARBA00022786"/>
    </source>
</evidence>
<dbReference type="InterPro" id="IPR058678">
    <property type="entry name" value="ARM_PUB"/>
</dbReference>
<proteinExistence type="predicted"/>
<feature type="repeat" description="ARM" evidence="2">
    <location>
        <begin position="100"/>
        <end position="142"/>
    </location>
</feature>
<accession>A0A0D6QSP8</accession>
<dbReference type="FunFam" id="1.25.10.10:FF:000300">
    <property type="entry name" value="U-box domain-containing protein 4"/>
    <property type="match status" value="1"/>
</dbReference>
<dbReference type="PANTHER" id="PTHR23315">
    <property type="entry name" value="U BOX DOMAIN-CONTAINING"/>
    <property type="match status" value="1"/>
</dbReference>
<evidence type="ECO:0000256" key="2">
    <source>
        <dbReference type="PROSITE-ProRule" id="PRU00259"/>
    </source>
</evidence>
<feature type="repeat" description="ARM" evidence="2">
    <location>
        <begin position="58"/>
        <end position="100"/>
    </location>
</feature>
<feature type="repeat" description="ARM" evidence="2">
    <location>
        <begin position="182"/>
        <end position="226"/>
    </location>
</feature>
<sequence>MANCEDEKRRATRGNGDVEEIARSVVHGEEDVKIRAAKEIRMMTKKSAKSRAHLAAAGVIGPLVEMLRSDNMEAKESAVLALLNLAVKNERNKVAIGKAGVIELLVDLLESENGHMKEYAAAAILTLSASAVNKHAIGSSGAIKLLVELLTIGSYQGKVDAVMALYNLSTYPDNLTAILDAGPVPALIALLKEGRKSSKVAEKISSLLESLSAYEEGRTSVLKEEGGILALVEVIEDGSLQSREHAVGALLTMCQSNKYNYREAILKEGVIPGLLELTIQGTPKAQEKARNLLQSLREFSSLKRNGSKPISLESIVYNFDGGEKGNEVAKKLFKEMVQASMEQSMSHHLQQTALVCIPSEFTRTNNLSKVPSV</sequence>
<dbReference type="InterPro" id="IPR000225">
    <property type="entry name" value="Armadillo"/>
</dbReference>
<dbReference type="SUPFAM" id="SSF48371">
    <property type="entry name" value="ARM repeat"/>
    <property type="match status" value="1"/>
</dbReference>
<dbReference type="SMART" id="SM00185">
    <property type="entry name" value="ARM"/>
    <property type="match status" value="5"/>
</dbReference>
<dbReference type="PANTHER" id="PTHR23315:SF256">
    <property type="entry name" value="ARM REPEAT SUPERFAMILY PROTEIN"/>
    <property type="match status" value="1"/>
</dbReference>
<evidence type="ECO:0000259" key="3">
    <source>
        <dbReference type="Pfam" id="PF25598"/>
    </source>
</evidence>
<dbReference type="AlphaFoldDB" id="A0A0D6QSP8"/>
<reference evidence="4" key="1">
    <citation type="submission" date="2015-03" db="EMBL/GenBank/DDBJ databases">
        <title>A transcriptome of Araucaria cunninghamii, an australian fine timber species.</title>
        <authorList>
            <person name="Jing Yi C.J.Y."/>
            <person name="Yin San L.Y.S."/>
            <person name="Abdul Karim S.S."/>
            <person name="Wan Azmi N.N."/>
            <person name="Hercus R.R."/>
            <person name="Croft L.L."/>
        </authorList>
    </citation>
    <scope>NUCLEOTIDE SEQUENCE</scope>
    <source>
        <strain evidence="4">MI0301</strain>
        <tissue evidence="4">Leaf</tissue>
    </source>
</reference>
<keyword evidence="1" id="KW-0833">Ubl conjugation pathway</keyword>
<name>A0A0D6QSP8_ARACU</name>
<dbReference type="Pfam" id="PF25598">
    <property type="entry name" value="ARM_PUB"/>
    <property type="match status" value="1"/>
</dbReference>
<dbReference type="InterPro" id="IPR011989">
    <property type="entry name" value="ARM-like"/>
</dbReference>
<organism evidence="4">
    <name type="scientific">Araucaria cunninghamii</name>
    <name type="common">Hoop pine</name>
    <name type="synonym">Moreton Bay pine</name>
    <dbReference type="NCBI Taxonomy" id="56994"/>
    <lineage>
        <taxon>Eukaryota</taxon>
        <taxon>Viridiplantae</taxon>
        <taxon>Streptophyta</taxon>
        <taxon>Embryophyta</taxon>
        <taxon>Tracheophyta</taxon>
        <taxon>Spermatophyta</taxon>
        <taxon>Pinopsida</taxon>
        <taxon>Pinidae</taxon>
        <taxon>Conifers II</taxon>
        <taxon>Araucariales</taxon>
        <taxon>Araucariaceae</taxon>
        <taxon>Araucaria</taxon>
    </lineage>
</organism>
<dbReference type="EMBL" id="GCKF01057615">
    <property type="protein sequence ID" value="JAG92973.1"/>
    <property type="molecule type" value="Transcribed_RNA"/>
</dbReference>
<dbReference type="PROSITE" id="PS50176">
    <property type="entry name" value="ARM_REPEAT"/>
    <property type="match status" value="3"/>
</dbReference>
<dbReference type="InterPro" id="IPR016024">
    <property type="entry name" value="ARM-type_fold"/>
</dbReference>
<dbReference type="Gene3D" id="1.25.10.10">
    <property type="entry name" value="Leucine-rich Repeat Variant"/>
    <property type="match status" value="2"/>
</dbReference>